<evidence type="ECO:0000256" key="1">
    <source>
        <dbReference type="ARBA" id="ARBA00023017"/>
    </source>
</evidence>
<dbReference type="EMBL" id="OV725080">
    <property type="protein sequence ID" value="CAH1400362.1"/>
    <property type="molecule type" value="Genomic_DNA"/>
</dbReference>
<evidence type="ECO:0000313" key="7">
    <source>
        <dbReference type="Proteomes" id="UP001152798"/>
    </source>
</evidence>
<keyword evidence="2 5" id="KW-0175">Coiled coil</keyword>
<dbReference type="GO" id="GO:0030286">
    <property type="term" value="C:dynein complex"/>
    <property type="evidence" value="ECO:0007669"/>
    <property type="project" value="UniProtKB-KW"/>
</dbReference>
<dbReference type="GO" id="GO:0045504">
    <property type="term" value="F:dynein heavy chain binding"/>
    <property type="evidence" value="ECO:0007669"/>
    <property type="project" value="TreeGrafter"/>
</dbReference>
<keyword evidence="3" id="KW-0505">Motor protein</keyword>
<evidence type="ECO:0000256" key="4">
    <source>
        <dbReference type="ARBA" id="ARBA00038114"/>
    </source>
</evidence>
<dbReference type="GO" id="GO:0005930">
    <property type="term" value="C:axoneme"/>
    <property type="evidence" value="ECO:0007669"/>
    <property type="project" value="TreeGrafter"/>
</dbReference>
<dbReference type="Proteomes" id="UP001152798">
    <property type="component" value="Chromosome 4"/>
</dbReference>
<dbReference type="AlphaFoldDB" id="A0A9P0MRV7"/>
<keyword evidence="7" id="KW-1185">Reference proteome</keyword>
<sequence length="234" mass="27837">MDYIEGKNPDWRDISLVKWGNASMVNEEKGNGKGDREKTLDKICDPKEWYGDGQFWIKRLSSIPVNRLDVIKLSEELDLVLNEHCIRDTGICDVRQHIYKELFNELTRQITLFCVKQGSLLVRIRDEIWMMQDFYKKMYENSIAFIYRKTVEVVERRDELKYLLRKLKGKKDKKMKEINELKEITKKKEEAMAVCRKNAEGPHQEEIQRLENLKLDQKKQLQKQLEAVVTIKAK</sequence>
<organism evidence="6 7">
    <name type="scientific">Nezara viridula</name>
    <name type="common">Southern green stink bug</name>
    <name type="synonym">Cimex viridulus</name>
    <dbReference type="NCBI Taxonomy" id="85310"/>
    <lineage>
        <taxon>Eukaryota</taxon>
        <taxon>Metazoa</taxon>
        <taxon>Ecdysozoa</taxon>
        <taxon>Arthropoda</taxon>
        <taxon>Hexapoda</taxon>
        <taxon>Insecta</taxon>
        <taxon>Pterygota</taxon>
        <taxon>Neoptera</taxon>
        <taxon>Paraneoptera</taxon>
        <taxon>Hemiptera</taxon>
        <taxon>Heteroptera</taxon>
        <taxon>Panheteroptera</taxon>
        <taxon>Pentatomomorpha</taxon>
        <taxon>Pentatomoidea</taxon>
        <taxon>Pentatomidae</taxon>
        <taxon>Pentatominae</taxon>
        <taxon>Nezara</taxon>
    </lineage>
</organism>
<evidence type="ECO:0000256" key="5">
    <source>
        <dbReference type="SAM" id="Coils"/>
    </source>
</evidence>
<dbReference type="Pfam" id="PF10211">
    <property type="entry name" value="Ax_dynein_light"/>
    <property type="match status" value="1"/>
</dbReference>
<protein>
    <submittedName>
        <fullName evidence="6">Uncharacterized protein</fullName>
    </submittedName>
</protein>
<dbReference type="OrthoDB" id="273640at2759"/>
<evidence type="ECO:0000256" key="2">
    <source>
        <dbReference type="ARBA" id="ARBA00023054"/>
    </source>
</evidence>
<evidence type="ECO:0000256" key="3">
    <source>
        <dbReference type="ARBA" id="ARBA00023175"/>
    </source>
</evidence>
<dbReference type="PANTHER" id="PTHR13183">
    <property type="entry name" value="AXONEMAL INNER ARM DYNEIN LIGHT CHAIN 28"/>
    <property type="match status" value="1"/>
</dbReference>
<proteinExistence type="inferred from homology"/>
<comment type="similarity">
    <text evidence="4">Belongs to the inner dynein arm light chain family.</text>
</comment>
<dbReference type="PANTHER" id="PTHR13183:SF0">
    <property type="entry name" value="AXONEMAL DYNEIN LIGHT INTERMEDIATE POLYPEPTIDE 1"/>
    <property type="match status" value="1"/>
</dbReference>
<dbReference type="InterPro" id="IPR019347">
    <property type="entry name" value="Axonemal_dynein_light_chain"/>
</dbReference>
<name>A0A9P0MRV7_NEZVI</name>
<accession>A0A9P0MRV7</accession>
<gene>
    <name evidence="6" type="ORF">NEZAVI_LOCUS9624</name>
</gene>
<evidence type="ECO:0000313" key="6">
    <source>
        <dbReference type="EMBL" id="CAH1400362.1"/>
    </source>
</evidence>
<dbReference type="GO" id="GO:0097546">
    <property type="term" value="C:ciliary base"/>
    <property type="evidence" value="ECO:0007669"/>
    <property type="project" value="TreeGrafter"/>
</dbReference>
<keyword evidence="1" id="KW-0243">Dynein</keyword>
<feature type="coiled-coil region" evidence="5">
    <location>
        <begin position="164"/>
        <end position="227"/>
    </location>
</feature>
<reference evidence="6" key="1">
    <citation type="submission" date="2022-01" db="EMBL/GenBank/DDBJ databases">
        <authorList>
            <person name="King R."/>
        </authorList>
    </citation>
    <scope>NUCLEOTIDE SEQUENCE</scope>
</reference>